<proteinExistence type="inferred from homology"/>
<dbReference type="PANTHER" id="PTHR43293">
    <property type="entry name" value="ACETATE COA-TRANSFERASE YDIF"/>
    <property type="match status" value="1"/>
</dbReference>
<name>A0ABU9QAK0_9BURK</name>
<dbReference type="InterPro" id="IPR037171">
    <property type="entry name" value="NagB/RpiA_transferase-like"/>
</dbReference>
<organism evidence="4 5">
    <name type="scientific">Paraburkholderia sabiae</name>
    <dbReference type="NCBI Taxonomy" id="273251"/>
    <lineage>
        <taxon>Bacteria</taxon>
        <taxon>Pseudomonadati</taxon>
        <taxon>Pseudomonadota</taxon>
        <taxon>Betaproteobacteria</taxon>
        <taxon>Burkholderiales</taxon>
        <taxon>Burkholderiaceae</taxon>
        <taxon>Paraburkholderia</taxon>
    </lineage>
</organism>
<dbReference type="GO" id="GO:0016740">
    <property type="term" value="F:transferase activity"/>
    <property type="evidence" value="ECO:0007669"/>
    <property type="project" value="UniProtKB-KW"/>
</dbReference>
<comment type="caution">
    <text evidence="4">The sequence shown here is derived from an EMBL/GenBank/DDBJ whole genome shotgun (WGS) entry which is preliminary data.</text>
</comment>
<dbReference type="Proteomes" id="UP001494588">
    <property type="component" value="Unassembled WGS sequence"/>
</dbReference>
<gene>
    <name evidence="4" type="ORF">V4C55_12050</name>
</gene>
<dbReference type="InterPro" id="IPR004165">
    <property type="entry name" value="CoA_trans_fam_I"/>
</dbReference>
<evidence type="ECO:0000313" key="5">
    <source>
        <dbReference type="Proteomes" id="UP001494588"/>
    </source>
</evidence>
<evidence type="ECO:0000256" key="1">
    <source>
        <dbReference type="ARBA" id="ARBA00007154"/>
    </source>
</evidence>
<keyword evidence="2 3" id="KW-0808">Transferase</keyword>
<dbReference type="EMBL" id="JAZHGC010000008">
    <property type="protein sequence ID" value="MEM5286445.1"/>
    <property type="molecule type" value="Genomic_DNA"/>
</dbReference>
<sequence>MSKVCTAAEAVRCIRDGDVVASTGVIGWLTPDALLREIAHAFTVGAGASDLTFYFPVGTGDALAIPGMDHVARPGLMKRIVCGNYINPVNPVTGQRPALMRLIQSNEVEAYAWPIGASMHWLREVARRSPGYLTKVGLGTYIDPRQEGGRLNGATREQLVQVREFDGQEYLFYPTWDINVALIRASAADEYGNLSFDDEPLQSSAIALALATKACGGTVIAQVRKIVQRGELSAHQMRIPGALVDRVTVDAEAMMTTDVCFDERYLGGKFAADALPPSPSGADRIIARRAAREVREGEVTIFGFGASSDIPLVMAEAGLFDDEGIWRYPHITEHGVFGGVVMSGWQFSANMFPQALLDGAYQFDFIDGGNCDFAALAFAQFDEAGHVNVSKFASFNPGAGGFIDIATNTRRLVFTGTFTTGGLKVATEGGKLAIEREGKSRKFVRRVEQITYPLIQGVRDRGQSALLITERAVFRVERDGLVLQEVAPGIDVQRDILGQMEFAPKAIVHDLKTMDDGLFRD</sequence>
<dbReference type="PIRSF" id="PIRSF000858">
    <property type="entry name" value="SCOT-t"/>
    <property type="match status" value="1"/>
</dbReference>
<comment type="catalytic activity">
    <reaction evidence="3">
        <text>an acyl-CoA + acetate = a carboxylate + acetyl-CoA</text>
        <dbReference type="Rhea" id="RHEA:13381"/>
        <dbReference type="ChEBI" id="CHEBI:29067"/>
        <dbReference type="ChEBI" id="CHEBI:30089"/>
        <dbReference type="ChEBI" id="CHEBI:57288"/>
        <dbReference type="ChEBI" id="CHEBI:58342"/>
        <dbReference type="EC" id="2.8.3.8"/>
    </reaction>
</comment>
<evidence type="ECO:0000256" key="2">
    <source>
        <dbReference type="ARBA" id="ARBA00022679"/>
    </source>
</evidence>
<dbReference type="EC" id="2.8.3.8" evidence="3"/>
<reference evidence="4 5" key="1">
    <citation type="submission" date="2024-01" db="EMBL/GenBank/DDBJ databases">
        <title>The diversity of rhizobia nodulating Mimosa spp. in eleven states of Brazil covering several biomes is determined by host plant, location, and edaphic factors.</title>
        <authorList>
            <person name="Rouws L."/>
            <person name="Barauna A."/>
            <person name="Beukes C."/>
            <person name="De Faria S.M."/>
            <person name="Gross E."/>
            <person name="Dos Reis Junior F.B."/>
            <person name="Simon M."/>
            <person name="Maluk M."/>
            <person name="Odee D.W."/>
            <person name="Kenicer G."/>
            <person name="Young J.P.W."/>
            <person name="Reis V.M."/>
            <person name="Zilli J."/>
            <person name="James E.K."/>
        </authorList>
    </citation>
    <scope>NUCLEOTIDE SEQUENCE [LARGE SCALE GENOMIC DNA]</scope>
    <source>
        <strain evidence="4 5">JPY77</strain>
    </source>
</reference>
<accession>A0ABU9QAK0</accession>
<dbReference type="SUPFAM" id="SSF100950">
    <property type="entry name" value="NagB/RpiA/CoA transferase-like"/>
    <property type="match status" value="2"/>
</dbReference>
<evidence type="ECO:0000313" key="4">
    <source>
        <dbReference type="EMBL" id="MEM5286445.1"/>
    </source>
</evidence>
<evidence type="ECO:0000256" key="3">
    <source>
        <dbReference type="PIRNR" id="PIRNR000858"/>
    </source>
</evidence>
<dbReference type="Pfam" id="PF01144">
    <property type="entry name" value="CoA_trans"/>
    <property type="match status" value="1"/>
</dbReference>
<dbReference type="SMART" id="SM00882">
    <property type="entry name" value="CoA_trans"/>
    <property type="match status" value="1"/>
</dbReference>
<comment type="function">
    <text evidence="3">CoA transferase having broad substrate specificity for short-chain acyl-CoA thioesters with the activity decreasing when the length of the carboxylic acid chain exceeds four carbons.</text>
</comment>
<keyword evidence="5" id="KW-1185">Reference proteome</keyword>
<dbReference type="Gene3D" id="3.40.1080.10">
    <property type="entry name" value="Glutaconate Coenzyme A-transferase"/>
    <property type="match status" value="2"/>
</dbReference>
<dbReference type="PANTHER" id="PTHR43293:SF1">
    <property type="entry name" value="ACETATE COA-TRANSFERASE YDIF"/>
    <property type="match status" value="1"/>
</dbReference>
<comment type="similarity">
    <text evidence="1 3">Belongs to the 3-oxoacid CoA-transferase family.</text>
</comment>
<protein>
    <recommendedName>
        <fullName evidence="3">Acetate CoA-transferase YdiF</fullName>
        <ecNumber evidence="3">2.8.3.8</ecNumber>
    </recommendedName>
</protein>
<dbReference type="InterPro" id="IPR014388">
    <property type="entry name" value="3-oxoacid_CoA-transferase"/>
</dbReference>
<dbReference type="RefSeq" id="WP_201650251.1">
    <property type="nucleotide sequence ID" value="NZ_CAJHCS010000007.1"/>
</dbReference>